<evidence type="ECO:0000259" key="1">
    <source>
        <dbReference type="Pfam" id="PF20148"/>
    </source>
</evidence>
<evidence type="ECO:0000313" key="3">
    <source>
        <dbReference type="Proteomes" id="UP000623958"/>
    </source>
</evidence>
<keyword evidence="3" id="KW-1185">Reference proteome</keyword>
<comment type="caution">
    <text evidence="2">The sequence shown here is derived from an EMBL/GenBank/DDBJ whole genome shotgun (WGS) entry which is preliminary data.</text>
</comment>
<feature type="domain" description="DUF6531" evidence="1">
    <location>
        <begin position="98"/>
        <end position="172"/>
    </location>
</feature>
<accession>A0A919FBP6</accession>
<protein>
    <recommendedName>
        <fullName evidence="1">DUF6531 domain-containing protein</fullName>
    </recommendedName>
</protein>
<dbReference type="Pfam" id="PF20148">
    <property type="entry name" value="DUF6531"/>
    <property type="match status" value="1"/>
</dbReference>
<reference evidence="2" key="1">
    <citation type="journal article" date="2014" name="Int. J. Syst. Evol. Microbiol.">
        <title>Complete genome sequence of Corynebacterium casei LMG S-19264T (=DSM 44701T), isolated from a smear-ripened cheese.</title>
        <authorList>
            <consortium name="US DOE Joint Genome Institute (JGI-PGF)"/>
            <person name="Walter F."/>
            <person name="Albersmeier A."/>
            <person name="Kalinowski J."/>
            <person name="Ruckert C."/>
        </authorList>
    </citation>
    <scope>NUCLEOTIDE SEQUENCE</scope>
    <source>
        <strain evidence="2">JCM 13306</strain>
    </source>
</reference>
<reference evidence="2" key="2">
    <citation type="submission" date="2020-09" db="EMBL/GenBank/DDBJ databases">
        <authorList>
            <person name="Sun Q."/>
            <person name="Ohkuma M."/>
        </authorList>
    </citation>
    <scope>NUCLEOTIDE SEQUENCE</scope>
    <source>
        <strain evidence="2">JCM 13306</strain>
    </source>
</reference>
<organism evidence="2 3">
    <name type="scientific">Xanthomonas boreopolis</name>
    <dbReference type="NCBI Taxonomy" id="86183"/>
    <lineage>
        <taxon>Bacteria</taxon>
        <taxon>Pseudomonadati</taxon>
        <taxon>Pseudomonadota</taxon>
        <taxon>Gammaproteobacteria</taxon>
        <taxon>Lysobacterales</taxon>
        <taxon>Lysobacteraceae</taxon>
        <taxon>Xanthomonas</taxon>
    </lineage>
</organism>
<evidence type="ECO:0000313" key="2">
    <source>
        <dbReference type="EMBL" id="GHH59729.1"/>
    </source>
</evidence>
<dbReference type="Proteomes" id="UP000623958">
    <property type="component" value="Unassembled WGS sequence"/>
</dbReference>
<dbReference type="EMBL" id="BNBA01000039">
    <property type="protein sequence ID" value="GHH59729.1"/>
    <property type="molecule type" value="Genomic_DNA"/>
</dbReference>
<gene>
    <name evidence="2" type="ORF">GCM10009090_34230</name>
</gene>
<name>A0A919FBP6_9XANT</name>
<sequence length="319" mass="34879">MWMDLRGMDRNRQVAAVSNEGKEKNACRKRDGMRLATTAVLGVAGLFAFDVLAGDAAPRSRGFLAQEAGFATAPGLTETAAERLSGIERQNLTDTLRGDQVDIASGNKLDSQLDFSTGGELPLYLQRTYNLNWSGNGLFGFHWVSNFDYQLKFGAAQDYQCYASPGAKPCADTSTYTEVWLFRPDGRKIQLKKSADGVFYQNIGLRFENKPGGYLRMTRQGDGSWLVNGEQGQTELYSSAGFPLRLTNEAGLSWTYTYGGINGSQLQTVTHTSGRAVTFIWDGAYLKEVRDPAGNRYQYGYAALSGLTPNAKAGLVSVT</sequence>
<dbReference type="InterPro" id="IPR045351">
    <property type="entry name" value="DUF6531"/>
</dbReference>
<dbReference type="AlphaFoldDB" id="A0A919FBP6"/>
<proteinExistence type="predicted"/>